<sequence>MSIKNQLSNSASKPIADTYCHTVDKMYHSSFMWTIENFTTHRADYNEELISSFCFERVAEVSILNLKNEETNKKCVEFFTDAQFHKFISNTYLNKKAWNILPEDKLTLYFKISLYVMVTSTNVYTILKLL</sequence>
<dbReference type="SUPFAM" id="SSF49599">
    <property type="entry name" value="TRAF domain-like"/>
    <property type="match status" value="1"/>
</dbReference>
<proteinExistence type="predicted"/>
<dbReference type="Proteomes" id="UP001235939">
    <property type="component" value="Chromosome 10"/>
</dbReference>
<gene>
    <name evidence="1" type="ORF">LAZ67_10002407</name>
</gene>
<evidence type="ECO:0000313" key="1">
    <source>
        <dbReference type="EMBL" id="UYV73266.1"/>
    </source>
</evidence>
<keyword evidence="2" id="KW-1185">Reference proteome</keyword>
<organism evidence="1 2">
    <name type="scientific">Cordylochernes scorpioides</name>
    <dbReference type="NCBI Taxonomy" id="51811"/>
    <lineage>
        <taxon>Eukaryota</taxon>
        <taxon>Metazoa</taxon>
        <taxon>Ecdysozoa</taxon>
        <taxon>Arthropoda</taxon>
        <taxon>Chelicerata</taxon>
        <taxon>Arachnida</taxon>
        <taxon>Pseudoscorpiones</taxon>
        <taxon>Cheliferoidea</taxon>
        <taxon>Chernetidae</taxon>
        <taxon>Cordylochernes</taxon>
    </lineage>
</organism>
<protein>
    <submittedName>
        <fullName evidence="1">SPOPL</fullName>
    </submittedName>
</protein>
<evidence type="ECO:0000313" key="2">
    <source>
        <dbReference type="Proteomes" id="UP001235939"/>
    </source>
</evidence>
<name>A0ABY6KWN3_9ARAC</name>
<reference evidence="1 2" key="1">
    <citation type="submission" date="2022-01" db="EMBL/GenBank/DDBJ databases">
        <title>A chromosomal length assembly of Cordylochernes scorpioides.</title>
        <authorList>
            <person name="Zeh D."/>
            <person name="Zeh J."/>
        </authorList>
    </citation>
    <scope>NUCLEOTIDE SEQUENCE [LARGE SCALE GENOMIC DNA]</scope>
    <source>
        <strain evidence="1">IN4F17</strain>
        <tissue evidence="1">Whole Body</tissue>
    </source>
</reference>
<dbReference type="EMBL" id="CP092872">
    <property type="protein sequence ID" value="UYV73266.1"/>
    <property type="molecule type" value="Genomic_DNA"/>
</dbReference>
<accession>A0ABY6KWN3</accession>